<name>A0A1X7EGK0_9PROT</name>
<dbReference type="Proteomes" id="UP000192936">
    <property type="component" value="Unassembled WGS sequence"/>
</dbReference>
<dbReference type="EMBL" id="FXAK01000002">
    <property type="protein sequence ID" value="SMF33552.1"/>
    <property type="molecule type" value="Genomic_DNA"/>
</dbReference>
<dbReference type="PRINTS" id="PR00463">
    <property type="entry name" value="EP450I"/>
</dbReference>
<dbReference type="InterPro" id="IPR036396">
    <property type="entry name" value="Cyt_P450_sf"/>
</dbReference>
<dbReference type="SUPFAM" id="SSF48264">
    <property type="entry name" value="Cytochrome P450"/>
    <property type="match status" value="1"/>
</dbReference>
<dbReference type="Gene3D" id="1.10.630.10">
    <property type="entry name" value="Cytochrome P450"/>
    <property type="match status" value="1"/>
</dbReference>
<dbReference type="GO" id="GO:0005506">
    <property type="term" value="F:iron ion binding"/>
    <property type="evidence" value="ECO:0007669"/>
    <property type="project" value="InterPro"/>
</dbReference>
<dbReference type="InterPro" id="IPR002401">
    <property type="entry name" value="Cyt_P450_E_grp-I"/>
</dbReference>
<dbReference type="AlphaFoldDB" id="A0A1X7EGK0"/>
<reference evidence="9 10" key="1">
    <citation type="submission" date="2017-04" db="EMBL/GenBank/DDBJ databases">
        <authorList>
            <person name="Afonso C.L."/>
            <person name="Miller P.J."/>
            <person name="Scott M.A."/>
            <person name="Spackman E."/>
            <person name="Goraichik I."/>
            <person name="Dimitrov K.M."/>
            <person name="Suarez D.L."/>
            <person name="Swayne D.E."/>
        </authorList>
    </citation>
    <scope>NUCLEOTIDE SEQUENCE [LARGE SCALE GENOMIC DNA]</scope>
    <source>
        <strain evidence="9 10">A2P</strain>
    </source>
</reference>
<gene>
    <name evidence="9" type="ORF">SAMN02982917_1650</name>
</gene>
<sequence>MTMTGRSNGLPSDGAWDSTLALLREGYDFIPRRCRRLHSDVFTTRLMLRRAVCISGRDAVAQFYVPGRFTRRGAMPTTTLTLLQDRGSVQTLDGEAHRQRKRLFLGLMSPQSIQRLVALADARWQARIRGWEARGGDIVLLDEVREILCGAACDWAGVPLGEGELEERTREFAAMIDGSGTAGPRNWRGQLLRRRSERWIRGLVEEVRQGRLSVPADSALQAVASHRDADGSPLPAKVAAVELINLLRPTVAVALYIVFAAHALHRNPEWRERLAGGSDAELEAFTQEVRRLYPFFPMIGGRVLQPFEWRGHRFEEGDWVLADLHGTNHDPRLWPDPEAFRPERFLPPEPPDENALVPQGGGDVRAGHRCPGEWITIALVKGALRQLCGAMRYEVPPQDLTIDLSRMPAPPQSGFILRNVRQGA</sequence>
<dbReference type="PANTHER" id="PTHR24286:SF24">
    <property type="entry name" value="LANOSTEROL 14-ALPHA DEMETHYLASE"/>
    <property type="match status" value="1"/>
</dbReference>
<evidence type="ECO:0000256" key="6">
    <source>
        <dbReference type="ARBA" id="ARBA00023004"/>
    </source>
</evidence>
<feature type="binding site" description="axial binding residue" evidence="8">
    <location>
        <position position="370"/>
    </location>
    <ligand>
        <name>heme</name>
        <dbReference type="ChEBI" id="CHEBI:30413"/>
    </ligand>
    <ligandPart>
        <name>Fe</name>
        <dbReference type="ChEBI" id="CHEBI:18248"/>
    </ligandPart>
</feature>
<keyword evidence="3 8" id="KW-0349">Heme</keyword>
<dbReference type="GO" id="GO:0004497">
    <property type="term" value="F:monooxygenase activity"/>
    <property type="evidence" value="ECO:0007669"/>
    <property type="project" value="UniProtKB-KW"/>
</dbReference>
<evidence type="ECO:0000313" key="9">
    <source>
        <dbReference type="EMBL" id="SMF33552.1"/>
    </source>
</evidence>
<organism evidence="9 10">
    <name type="scientific">Azospirillum oryzae</name>
    <dbReference type="NCBI Taxonomy" id="286727"/>
    <lineage>
        <taxon>Bacteria</taxon>
        <taxon>Pseudomonadati</taxon>
        <taxon>Pseudomonadota</taxon>
        <taxon>Alphaproteobacteria</taxon>
        <taxon>Rhodospirillales</taxon>
        <taxon>Azospirillaceae</taxon>
        <taxon>Azospirillum</taxon>
    </lineage>
</organism>
<evidence type="ECO:0000256" key="1">
    <source>
        <dbReference type="ARBA" id="ARBA00001971"/>
    </source>
</evidence>
<evidence type="ECO:0000256" key="7">
    <source>
        <dbReference type="ARBA" id="ARBA00023033"/>
    </source>
</evidence>
<protein>
    <submittedName>
        <fullName evidence="9">Fatty-acid peroxygenase</fullName>
    </submittedName>
</protein>
<dbReference type="InterPro" id="IPR001128">
    <property type="entry name" value="Cyt_P450"/>
</dbReference>
<dbReference type="PANTHER" id="PTHR24286">
    <property type="entry name" value="CYTOCHROME P450 26"/>
    <property type="match status" value="1"/>
</dbReference>
<keyword evidence="4 8" id="KW-0479">Metal-binding</keyword>
<dbReference type="GO" id="GO:0016705">
    <property type="term" value="F:oxidoreductase activity, acting on paired donors, with incorporation or reduction of molecular oxygen"/>
    <property type="evidence" value="ECO:0007669"/>
    <property type="project" value="InterPro"/>
</dbReference>
<accession>A0A1X7EGK0</accession>
<dbReference type="STRING" id="286727.SAMN02982917_1650"/>
<comment type="cofactor">
    <cofactor evidence="1 8">
        <name>heme</name>
        <dbReference type="ChEBI" id="CHEBI:30413"/>
    </cofactor>
</comment>
<comment type="similarity">
    <text evidence="2">Belongs to the cytochrome P450 family.</text>
</comment>
<evidence type="ECO:0000256" key="3">
    <source>
        <dbReference type="ARBA" id="ARBA00022617"/>
    </source>
</evidence>
<evidence type="ECO:0000313" key="10">
    <source>
        <dbReference type="Proteomes" id="UP000192936"/>
    </source>
</evidence>
<evidence type="ECO:0000256" key="2">
    <source>
        <dbReference type="ARBA" id="ARBA00010617"/>
    </source>
</evidence>
<dbReference type="Pfam" id="PF00067">
    <property type="entry name" value="p450"/>
    <property type="match status" value="1"/>
</dbReference>
<keyword evidence="7" id="KW-0503">Monooxygenase</keyword>
<dbReference type="CDD" id="cd11067">
    <property type="entry name" value="CYP152"/>
    <property type="match status" value="1"/>
</dbReference>
<keyword evidence="5" id="KW-0560">Oxidoreductase</keyword>
<dbReference type="GO" id="GO:0020037">
    <property type="term" value="F:heme binding"/>
    <property type="evidence" value="ECO:0007669"/>
    <property type="project" value="InterPro"/>
</dbReference>
<keyword evidence="6 8" id="KW-0408">Iron</keyword>
<dbReference type="GO" id="GO:0016125">
    <property type="term" value="P:sterol metabolic process"/>
    <property type="evidence" value="ECO:0007669"/>
    <property type="project" value="TreeGrafter"/>
</dbReference>
<proteinExistence type="inferred from homology"/>
<evidence type="ECO:0000256" key="5">
    <source>
        <dbReference type="ARBA" id="ARBA00023002"/>
    </source>
</evidence>
<evidence type="ECO:0000256" key="4">
    <source>
        <dbReference type="ARBA" id="ARBA00022723"/>
    </source>
</evidence>
<evidence type="ECO:0000256" key="8">
    <source>
        <dbReference type="PIRSR" id="PIRSR602401-1"/>
    </source>
</evidence>